<dbReference type="AlphaFoldDB" id="A0A1J1IT75"/>
<dbReference type="EMBL" id="CVRI01000058">
    <property type="protein sequence ID" value="CRL02930.1"/>
    <property type="molecule type" value="Genomic_DNA"/>
</dbReference>
<dbReference type="STRING" id="568069.A0A1J1IT75"/>
<sequence length="259" mass="29826">MRKMKTSRLIAYISGFYTLVIGIIMVLLSTFSIVAFNCTYQESMKESPISYMFHLFYYRSHLCDPFIDWSSLGVNMTSLTEPEMPNETESVTRTFHISVLQLSVNCLLVITSTVMLVSTRYNWLCGTRRWSYWIYFAPLSLIFFATNFIDMITGWYFSIDRFRAYSSDGTMTMLEITNRAEARPVIDQIDPSYRTLPPNIMLYVSLKGIAGIFINIVVLFFVTLTGWEVVDGSKRKLAIKFITNEKKKCDEEANGSANL</sequence>
<dbReference type="OrthoDB" id="7789851at2759"/>
<organism evidence="2 3">
    <name type="scientific">Clunio marinus</name>
    <dbReference type="NCBI Taxonomy" id="568069"/>
    <lineage>
        <taxon>Eukaryota</taxon>
        <taxon>Metazoa</taxon>
        <taxon>Ecdysozoa</taxon>
        <taxon>Arthropoda</taxon>
        <taxon>Hexapoda</taxon>
        <taxon>Insecta</taxon>
        <taxon>Pterygota</taxon>
        <taxon>Neoptera</taxon>
        <taxon>Endopterygota</taxon>
        <taxon>Diptera</taxon>
        <taxon>Nematocera</taxon>
        <taxon>Chironomoidea</taxon>
        <taxon>Chironomidae</taxon>
        <taxon>Clunio</taxon>
    </lineage>
</organism>
<keyword evidence="1" id="KW-0812">Transmembrane</keyword>
<feature type="transmembrane region" description="Helical" evidence="1">
    <location>
        <begin position="95"/>
        <end position="118"/>
    </location>
</feature>
<keyword evidence="3" id="KW-1185">Reference proteome</keyword>
<name>A0A1J1IT75_9DIPT</name>
<keyword evidence="1" id="KW-1133">Transmembrane helix</keyword>
<feature type="transmembrane region" description="Helical" evidence="1">
    <location>
        <begin position="12"/>
        <end position="36"/>
    </location>
</feature>
<keyword evidence="1" id="KW-0472">Membrane</keyword>
<evidence type="ECO:0000313" key="3">
    <source>
        <dbReference type="Proteomes" id="UP000183832"/>
    </source>
</evidence>
<dbReference type="Proteomes" id="UP000183832">
    <property type="component" value="Unassembled WGS sequence"/>
</dbReference>
<feature type="transmembrane region" description="Helical" evidence="1">
    <location>
        <begin position="200"/>
        <end position="227"/>
    </location>
</feature>
<feature type="transmembrane region" description="Helical" evidence="1">
    <location>
        <begin position="130"/>
        <end position="157"/>
    </location>
</feature>
<gene>
    <name evidence="2" type="ORF">CLUMA_CG015747</name>
</gene>
<proteinExistence type="predicted"/>
<accession>A0A1J1IT75</accession>
<protein>
    <submittedName>
        <fullName evidence="2">CLUMA_CG015747, isoform A</fullName>
    </submittedName>
</protein>
<reference evidence="2 3" key="1">
    <citation type="submission" date="2015-04" db="EMBL/GenBank/DDBJ databases">
        <authorList>
            <person name="Syromyatnikov M.Y."/>
            <person name="Popov V.N."/>
        </authorList>
    </citation>
    <scope>NUCLEOTIDE SEQUENCE [LARGE SCALE GENOMIC DNA]</scope>
</reference>
<evidence type="ECO:0000313" key="2">
    <source>
        <dbReference type="EMBL" id="CRL02930.1"/>
    </source>
</evidence>
<evidence type="ECO:0000256" key="1">
    <source>
        <dbReference type="SAM" id="Phobius"/>
    </source>
</evidence>